<feature type="region of interest" description="Disordered" evidence="5">
    <location>
        <begin position="242"/>
        <end position="275"/>
    </location>
</feature>
<evidence type="ECO:0000256" key="3">
    <source>
        <dbReference type="ARBA" id="ARBA00022737"/>
    </source>
</evidence>
<dbReference type="InterPro" id="IPR013633">
    <property type="entry name" value="NRDE-2"/>
</dbReference>
<dbReference type="GO" id="GO:0031048">
    <property type="term" value="P:regulatory ncRNA-mediated heterochromatin formation"/>
    <property type="evidence" value="ECO:0007669"/>
    <property type="project" value="TreeGrafter"/>
</dbReference>
<dbReference type="VEuPathDB" id="FungiDB:BO80DRAFT_272916"/>
<dbReference type="OrthoDB" id="297219at2759"/>
<feature type="compositionally biased region" description="Pro residues" evidence="5">
    <location>
        <begin position="21"/>
        <end position="34"/>
    </location>
</feature>
<comment type="similarity">
    <text evidence="2">Belongs to the NRDE2 family.</text>
</comment>
<keyword evidence="4" id="KW-0539">Nucleus</keyword>
<reference evidence="6 7" key="1">
    <citation type="submission" date="2018-02" db="EMBL/GenBank/DDBJ databases">
        <title>The genomes of Aspergillus section Nigri reveals drivers in fungal speciation.</title>
        <authorList>
            <consortium name="DOE Joint Genome Institute"/>
            <person name="Vesth T.C."/>
            <person name="Nybo J."/>
            <person name="Theobald S."/>
            <person name="Brandl J."/>
            <person name="Frisvad J.C."/>
            <person name="Nielsen K.F."/>
            <person name="Lyhne E.K."/>
            <person name="Kogle M.E."/>
            <person name="Kuo A."/>
            <person name="Riley R."/>
            <person name="Clum A."/>
            <person name="Nolan M."/>
            <person name="Lipzen A."/>
            <person name="Salamov A."/>
            <person name="Henrissat B."/>
            <person name="Wiebenga A."/>
            <person name="De vries R.P."/>
            <person name="Grigoriev I.V."/>
            <person name="Mortensen U.H."/>
            <person name="Andersen M.R."/>
            <person name="Baker S.E."/>
        </authorList>
    </citation>
    <scope>NUCLEOTIDE SEQUENCE [LARGE SCALE GENOMIC DNA]</scope>
    <source>
        <strain evidence="6 7">CBS 121593</strain>
    </source>
</reference>
<evidence type="ECO:0000256" key="1">
    <source>
        <dbReference type="ARBA" id="ARBA00004123"/>
    </source>
</evidence>
<dbReference type="SMART" id="SM00386">
    <property type="entry name" value="HAT"/>
    <property type="match status" value="4"/>
</dbReference>
<comment type="subcellular location">
    <subcellularLocation>
        <location evidence="1">Nucleus</location>
    </subcellularLocation>
</comment>
<evidence type="ECO:0000256" key="2">
    <source>
        <dbReference type="ARBA" id="ARBA00009265"/>
    </source>
</evidence>
<dbReference type="RefSeq" id="XP_025578182.1">
    <property type="nucleotide sequence ID" value="XM_025714847.1"/>
</dbReference>
<accession>A0A395H9L5</accession>
<name>A0A395H9L5_9EURO</name>
<dbReference type="InterPro" id="IPR003107">
    <property type="entry name" value="HAT"/>
</dbReference>
<sequence length="1157" mass="131701">MDSAGSQEKKSIPRFASFKPRPAPPPEADRPPGPSRDTSDRDDKSRHRSKHRSRHRSHHDRSRSRERHKEHREHRPSQKEASHRRREPTPEYPRTSAPSRTVKPPTEEASDLYFIDSKGDRYNLIYGTLHRYSIPQYHRVGRGRVLGLPPSYKIDRESAVEDVLVITSEHKTEKSRAKAKNLLSGLNKSKERLLRIRPESVLDAAAETLDYIPLSASGNGKRHDFLEIDSGDEKYAYRSIHGKAKPGEDLPSDVEAVSETDSDREGSRSDPDQEIKQRNAELLRNIEKHPTDVIAWLTLIDHQESLLRGSERESGSLTYAEQKGLADIKLSLYEKALKKVGPNFARDRLLLGLFEEGAKLWDTKKLSAQWQTTLKSNPQYISLWIRYLDFRQTEFLDFTYERCFATFLECLRLNRSTSEKPEKVQIHLYLFLRLTLFIREAGFTEHAAALWQGLLELTFFRPDSVDDNQSPEDLMSAFLEFWESEVSRVGEAGAKGWTSTENVLQKPSDTEKPRFQLDARALFASWTPYERERIVNARLPARSIDDSEEDDPYRVIIASDLEEILSLTWQTHLAYMLIDGFLHFCHLPPISSVQSLGTTSRWNGDGFIRNEFASSFYATLADWLPSVAADTEPTATSPVLFPHHNFIVALDTLFAEPTTWFSALKTWSNATSDSQSDIDPAWVRRTLRLLIEANPGNDDLAEYGLAVEFACNAKDARKYAKSLLKKRSANLRLYNAYALMERRSGNHAAADHVWATSLSMSKTFTDRDRVDSVILWQTWIWELLETRNVAHASYLLSCIPQNSVDFKDFPDASSQPSFSPTNLLKIQSYLSEAQQIGLANDKANIFIACTDCLAILSYLSHSQDLNKALEAYSSALARLASLPDQSKPFTAFTTELLHQSRARFLYYHIRTSNVYKPSHIRALLSESISLFRHNTIFLSLFAWNESRFRIEERVRDTIRDITTTTTSSYPDPLTSTPTQIPITTHLFSIYTELNRPIYAGSTLHSVRAAFEKAIGDTTSPSTSTSTSTAHSSITLWKLYILFELSRNEIKRAKDVFYRGMRACPWSKELIMLAFTHLRADLISPRESRKGEEGMGFDELRHVYNVLVEKGLRVHLDIEMELDEVVVRGVGAGGSVSSKLPINMPEDAESEDEGMQIG</sequence>
<feature type="compositionally biased region" description="Acidic residues" evidence="5">
    <location>
        <begin position="250"/>
        <end position="260"/>
    </location>
</feature>
<evidence type="ECO:0000256" key="5">
    <source>
        <dbReference type="SAM" id="MobiDB-lite"/>
    </source>
</evidence>
<dbReference type="GO" id="GO:1902369">
    <property type="term" value="P:negative regulation of RNA catabolic process"/>
    <property type="evidence" value="ECO:0007669"/>
    <property type="project" value="TreeGrafter"/>
</dbReference>
<dbReference type="InterPro" id="IPR011990">
    <property type="entry name" value="TPR-like_helical_dom_sf"/>
</dbReference>
<feature type="compositionally biased region" description="Basic residues" evidence="5">
    <location>
        <begin position="46"/>
        <end position="72"/>
    </location>
</feature>
<dbReference type="Pfam" id="PF08424">
    <property type="entry name" value="NRDE-2"/>
    <property type="match status" value="1"/>
</dbReference>
<dbReference type="PANTHER" id="PTHR13471">
    <property type="entry name" value="TETRATRICOPEPTIDE-LIKE HELICAL"/>
    <property type="match status" value="1"/>
</dbReference>
<feature type="compositionally biased region" description="Basic and acidic residues" evidence="5">
    <location>
        <begin position="261"/>
        <end position="275"/>
    </location>
</feature>
<dbReference type="AlphaFoldDB" id="A0A395H9L5"/>
<feature type="region of interest" description="Disordered" evidence="5">
    <location>
        <begin position="1"/>
        <end position="108"/>
    </location>
</feature>
<dbReference type="STRING" id="1448316.A0A395H9L5"/>
<evidence type="ECO:0000313" key="7">
    <source>
        <dbReference type="Proteomes" id="UP000249402"/>
    </source>
</evidence>
<evidence type="ECO:0000256" key="4">
    <source>
        <dbReference type="ARBA" id="ARBA00023242"/>
    </source>
</evidence>
<dbReference type="GO" id="GO:0006396">
    <property type="term" value="P:RNA processing"/>
    <property type="evidence" value="ECO:0007669"/>
    <property type="project" value="InterPro"/>
</dbReference>
<feature type="compositionally biased region" description="Acidic residues" evidence="5">
    <location>
        <begin position="1145"/>
        <end position="1157"/>
    </location>
</feature>
<feature type="region of interest" description="Disordered" evidence="5">
    <location>
        <begin position="1137"/>
        <end position="1157"/>
    </location>
</feature>
<dbReference type="PANTHER" id="PTHR13471:SF0">
    <property type="entry name" value="NUCLEAR EXOSOME REGULATOR NRDE2"/>
    <property type="match status" value="1"/>
</dbReference>
<gene>
    <name evidence="6" type="ORF">BO80DRAFT_272916</name>
</gene>
<evidence type="ECO:0000313" key="6">
    <source>
        <dbReference type="EMBL" id="RAL03855.1"/>
    </source>
</evidence>
<keyword evidence="3" id="KW-0677">Repeat</keyword>
<dbReference type="GO" id="GO:0071013">
    <property type="term" value="C:catalytic step 2 spliceosome"/>
    <property type="evidence" value="ECO:0007669"/>
    <property type="project" value="TreeGrafter"/>
</dbReference>
<dbReference type="GeneID" id="37219712"/>
<protein>
    <submittedName>
        <fullName evidence="6">DUF1740-domain-containing protein</fullName>
    </submittedName>
</protein>
<dbReference type="Gene3D" id="1.25.40.10">
    <property type="entry name" value="Tetratricopeptide repeat domain"/>
    <property type="match status" value="1"/>
</dbReference>
<dbReference type="EMBL" id="KZ824426">
    <property type="protein sequence ID" value="RAL03855.1"/>
    <property type="molecule type" value="Genomic_DNA"/>
</dbReference>
<organism evidence="6 7">
    <name type="scientific">Aspergillus ibericus CBS 121593</name>
    <dbReference type="NCBI Taxonomy" id="1448316"/>
    <lineage>
        <taxon>Eukaryota</taxon>
        <taxon>Fungi</taxon>
        <taxon>Dikarya</taxon>
        <taxon>Ascomycota</taxon>
        <taxon>Pezizomycotina</taxon>
        <taxon>Eurotiomycetes</taxon>
        <taxon>Eurotiomycetidae</taxon>
        <taxon>Eurotiales</taxon>
        <taxon>Aspergillaceae</taxon>
        <taxon>Aspergillus</taxon>
        <taxon>Aspergillus subgen. Circumdati</taxon>
    </lineage>
</organism>
<keyword evidence="7" id="KW-1185">Reference proteome</keyword>
<dbReference type="Proteomes" id="UP000249402">
    <property type="component" value="Unassembled WGS sequence"/>
</dbReference>
<proteinExistence type="inferred from homology"/>